<evidence type="ECO:0000313" key="13">
    <source>
        <dbReference type="Proteomes" id="UP000321579"/>
    </source>
</evidence>
<feature type="domain" description="RagB/SusD" evidence="6">
    <location>
        <begin position="313"/>
        <end position="493"/>
    </location>
</feature>
<dbReference type="EMBL" id="FNEO01000001">
    <property type="protein sequence ID" value="SDI72725.1"/>
    <property type="molecule type" value="Genomic_DNA"/>
</dbReference>
<dbReference type="Pfam" id="PF07980">
    <property type="entry name" value="SusD_RagB"/>
    <property type="match status" value="1"/>
</dbReference>
<dbReference type="InterPro" id="IPR012944">
    <property type="entry name" value="SusD_RagB_dom"/>
</dbReference>
<evidence type="ECO:0000313" key="9">
    <source>
        <dbReference type="EMBL" id="OCB71301.1"/>
    </source>
</evidence>
<dbReference type="Pfam" id="PF14322">
    <property type="entry name" value="SusD-like_3"/>
    <property type="match status" value="1"/>
</dbReference>
<protein>
    <submittedName>
        <fullName evidence="8">Membrane protein</fullName>
    </submittedName>
    <submittedName>
        <fullName evidence="10">RagB/SusD domain-containing protein</fullName>
    </submittedName>
</protein>
<name>A0A1B9DNQ0_9FLAO</name>
<accession>A0A1B9DNQ0</accession>
<dbReference type="AlphaFoldDB" id="A0A1B9DNQ0"/>
<dbReference type="InterPro" id="IPR033985">
    <property type="entry name" value="SusD-like_N"/>
</dbReference>
<proteinExistence type="inferred from homology"/>
<keyword evidence="5" id="KW-0998">Cell outer membrane</keyword>
<reference evidence="11" key="1">
    <citation type="submission" date="2016-03" db="EMBL/GenBank/DDBJ databases">
        <title>Draft genome sequence of Paenibacillus glacialis DSM 22343.</title>
        <authorList>
            <person name="Shin S.-K."/>
            <person name="Yi H."/>
        </authorList>
    </citation>
    <scope>NUCLEOTIDE SEQUENCE [LARGE SCALE GENOMIC DNA]</scope>
    <source>
        <strain evidence="11">NBRC 105008</strain>
    </source>
</reference>
<organism evidence="9 11">
    <name type="scientific">Flavobacterium glycines</name>
    <dbReference type="NCBI Taxonomy" id="551990"/>
    <lineage>
        <taxon>Bacteria</taxon>
        <taxon>Pseudomonadati</taxon>
        <taxon>Bacteroidota</taxon>
        <taxon>Flavobacteriia</taxon>
        <taxon>Flavobacteriales</taxon>
        <taxon>Flavobacteriaceae</taxon>
        <taxon>Flavobacterium</taxon>
    </lineage>
</organism>
<dbReference type="Proteomes" id="UP000182367">
    <property type="component" value="Unassembled WGS sequence"/>
</dbReference>
<dbReference type="RefSeq" id="WP_066327723.1">
    <property type="nucleotide sequence ID" value="NZ_BJVF01000001.1"/>
</dbReference>
<gene>
    <name evidence="9" type="ORF">FBGL_08615</name>
    <name evidence="8" type="ORF">FGL01_10510</name>
    <name evidence="10" type="ORF">SAMN05192550_0656</name>
</gene>
<evidence type="ECO:0000313" key="11">
    <source>
        <dbReference type="Proteomes" id="UP000093226"/>
    </source>
</evidence>
<reference evidence="8 13" key="4">
    <citation type="submission" date="2019-07" db="EMBL/GenBank/DDBJ databases">
        <title>Whole genome shotgun sequence of Flavobacterium glycines NBRC 105008.</title>
        <authorList>
            <person name="Hosoyama A."/>
            <person name="Uohara A."/>
            <person name="Ohji S."/>
            <person name="Ichikawa N."/>
        </authorList>
    </citation>
    <scope>NUCLEOTIDE SEQUENCE [LARGE SCALE GENOMIC DNA]</scope>
    <source>
        <strain evidence="8 13">NBRC 105008</strain>
    </source>
</reference>
<comment type="caution">
    <text evidence="9">The sequence shown here is derived from an EMBL/GenBank/DDBJ whole genome shotgun (WGS) entry which is preliminary data.</text>
</comment>
<evidence type="ECO:0000313" key="10">
    <source>
        <dbReference type="EMBL" id="SDI72725.1"/>
    </source>
</evidence>
<dbReference type="EMBL" id="LVEO01000018">
    <property type="protein sequence ID" value="OCB71301.1"/>
    <property type="molecule type" value="Genomic_DNA"/>
</dbReference>
<evidence type="ECO:0000256" key="4">
    <source>
        <dbReference type="ARBA" id="ARBA00023136"/>
    </source>
</evidence>
<evidence type="ECO:0000256" key="1">
    <source>
        <dbReference type="ARBA" id="ARBA00004442"/>
    </source>
</evidence>
<dbReference type="Proteomes" id="UP000093226">
    <property type="component" value="Unassembled WGS sequence"/>
</dbReference>
<reference evidence="10 12" key="3">
    <citation type="submission" date="2016-10" db="EMBL/GenBank/DDBJ databases">
        <authorList>
            <person name="Varghese N."/>
            <person name="Submissions S."/>
        </authorList>
    </citation>
    <scope>NUCLEOTIDE SEQUENCE [LARGE SCALE GENOMIC DNA]</scope>
    <source>
        <strain evidence="10 12">Gm-149</strain>
    </source>
</reference>
<evidence type="ECO:0000256" key="5">
    <source>
        <dbReference type="ARBA" id="ARBA00023237"/>
    </source>
</evidence>
<evidence type="ECO:0000259" key="6">
    <source>
        <dbReference type="Pfam" id="PF07980"/>
    </source>
</evidence>
<dbReference type="OrthoDB" id="5694214at2"/>
<feature type="domain" description="SusD-like N-terminal" evidence="7">
    <location>
        <begin position="22"/>
        <end position="225"/>
    </location>
</feature>
<dbReference type="Gene3D" id="1.25.40.390">
    <property type="match status" value="1"/>
</dbReference>
<comment type="similarity">
    <text evidence="2">Belongs to the SusD family.</text>
</comment>
<reference evidence="9" key="2">
    <citation type="submission" date="2016-03" db="EMBL/GenBank/DDBJ databases">
        <authorList>
            <person name="Ploux O."/>
        </authorList>
    </citation>
    <scope>NUCLEOTIDE SEQUENCE</scope>
    <source>
        <strain evidence="9">NBRC 105008</strain>
    </source>
</reference>
<dbReference type="Proteomes" id="UP000321579">
    <property type="component" value="Unassembled WGS sequence"/>
</dbReference>
<keyword evidence="3" id="KW-0732">Signal</keyword>
<evidence type="ECO:0000313" key="12">
    <source>
        <dbReference type="Proteomes" id="UP000182367"/>
    </source>
</evidence>
<evidence type="ECO:0000256" key="3">
    <source>
        <dbReference type="ARBA" id="ARBA00022729"/>
    </source>
</evidence>
<evidence type="ECO:0000259" key="7">
    <source>
        <dbReference type="Pfam" id="PF14322"/>
    </source>
</evidence>
<dbReference type="SUPFAM" id="SSF48452">
    <property type="entry name" value="TPR-like"/>
    <property type="match status" value="1"/>
</dbReference>
<keyword evidence="4" id="KW-0472">Membrane</keyword>
<dbReference type="STRING" id="551990.SAMN05192550_0656"/>
<sequence length="493" mass="54903">MKFIKKIVFVTAIIACTQCSSDFLDKAPLDTINTSNYPKNAAELITIVNGAYQPLQWPKLYNLRMWTSDIMAGNSIVGAGGGSDGIETQDMSNFTTATDNQGVLDIWRGPWPGILMANTVLKVAPNLNIDENIKKRSMGEAYFLRAHYYFILVRFFGDVPLITEPGSSDTDLYPARVSKDLVYQQIISDLEKAAELLPNKSEYSGSDIGRANKGAALGELAEVYLTLGNNWQKVVDLTTQVEGLGFALNTNYGDNFNTAAENSVESLFEVQYASDGGYSFWSNENQASWTSPFMGPRGANFVGGGFGWNQPTTEFINDYEANDKRKNITVLYEGAPQFDGKSYQASYSSTGYNVRKFLVPLSISSSYDNSPMNFPVLRFSSILLMKAEALNELGQTSQAEIPLNKVRNRAGLPNIATGLSKDQFREKVLHERRIELAFEGQRWFDLIRVNNGQYALDFLHSIGKTNATQKHLLFPIPQIERDRNSKLTQNPGY</sequence>
<dbReference type="GO" id="GO:0009279">
    <property type="term" value="C:cell outer membrane"/>
    <property type="evidence" value="ECO:0007669"/>
    <property type="project" value="UniProtKB-SubCell"/>
</dbReference>
<keyword evidence="12" id="KW-1185">Reference proteome</keyword>
<evidence type="ECO:0000313" key="8">
    <source>
        <dbReference type="EMBL" id="GEL10312.1"/>
    </source>
</evidence>
<dbReference type="InterPro" id="IPR011990">
    <property type="entry name" value="TPR-like_helical_dom_sf"/>
</dbReference>
<comment type="subcellular location">
    <subcellularLocation>
        <location evidence="1">Cell outer membrane</location>
    </subcellularLocation>
</comment>
<evidence type="ECO:0000256" key="2">
    <source>
        <dbReference type="ARBA" id="ARBA00006275"/>
    </source>
</evidence>
<dbReference type="CDD" id="cd08977">
    <property type="entry name" value="SusD"/>
    <property type="match status" value="1"/>
</dbReference>
<dbReference type="EMBL" id="BJVF01000001">
    <property type="protein sequence ID" value="GEL10312.1"/>
    <property type="molecule type" value="Genomic_DNA"/>
</dbReference>